<dbReference type="PANTHER" id="PTHR47424">
    <property type="entry name" value="REGULATORY PROTEIN GAL4"/>
    <property type="match status" value="1"/>
</dbReference>
<evidence type="ECO:0000256" key="3">
    <source>
        <dbReference type="ARBA" id="ARBA00023163"/>
    </source>
</evidence>
<dbReference type="GO" id="GO:0006351">
    <property type="term" value="P:DNA-templated transcription"/>
    <property type="evidence" value="ECO:0007669"/>
    <property type="project" value="InterPro"/>
</dbReference>
<dbReference type="PROSITE" id="PS00463">
    <property type="entry name" value="ZN2_CY6_FUNGAL_1"/>
    <property type="match status" value="1"/>
</dbReference>
<evidence type="ECO:0000259" key="6">
    <source>
        <dbReference type="PROSITE" id="PS50048"/>
    </source>
</evidence>
<organism evidence="7 8">
    <name type="scientific">Ophiocordyceps australis</name>
    <dbReference type="NCBI Taxonomy" id="1399860"/>
    <lineage>
        <taxon>Eukaryota</taxon>
        <taxon>Fungi</taxon>
        <taxon>Dikarya</taxon>
        <taxon>Ascomycota</taxon>
        <taxon>Pezizomycotina</taxon>
        <taxon>Sordariomycetes</taxon>
        <taxon>Hypocreomycetidae</taxon>
        <taxon>Hypocreales</taxon>
        <taxon>Ophiocordycipitaceae</taxon>
        <taxon>Ophiocordyceps</taxon>
    </lineage>
</organism>
<evidence type="ECO:0000256" key="2">
    <source>
        <dbReference type="ARBA" id="ARBA00023015"/>
    </source>
</evidence>
<keyword evidence="1" id="KW-0479">Metal-binding</keyword>
<dbReference type="CDD" id="cd00067">
    <property type="entry name" value="GAL4"/>
    <property type="match status" value="1"/>
</dbReference>
<dbReference type="CDD" id="cd12148">
    <property type="entry name" value="fungal_TF_MHR"/>
    <property type="match status" value="1"/>
</dbReference>
<feature type="compositionally biased region" description="Low complexity" evidence="5">
    <location>
        <begin position="161"/>
        <end position="182"/>
    </location>
</feature>
<gene>
    <name evidence="7" type="ORF">CDD82_7745</name>
</gene>
<feature type="region of interest" description="Disordered" evidence="5">
    <location>
        <begin position="153"/>
        <end position="188"/>
    </location>
</feature>
<dbReference type="SMART" id="SM00906">
    <property type="entry name" value="Fungal_trans"/>
    <property type="match status" value="1"/>
</dbReference>
<evidence type="ECO:0000313" key="7">
    <source>
        <dbReference type="EMBL" id="PHH69467.1"/>
    </source>
</evidence>
<sequence length="731" mass="82007">MEQIETQASDLRYLTQAAPVAVAPLSDSASYDAQQAPGSAGYGENSAASSLKRGPETAGGQKQTRSKRNRYISIACNECKRRKIKCNGQTPCQRCGNLNLACLYAPNCCANSFRDSDEFKQITTKLSCLQQEVDWLNQVVRALQTDDSLRLASANRPMPDAPSALAQPPSQSPEPSLNSPSSFRALTNPPYSLNPSNSAWPGSEYRDSHSHDAPDALFEFGKDEILRLFRLHEDELAIMYPVLATHSLVPYASNLASQLHSAKTQQRLALVLNNDKTLQLKMIMCCSLALESRGHSRRADRLYQSIEAHVNRKLMVDAADVANLPLLCTLAVYRFLSNDESLAWRVMGHVMRLCFELELHLKRGLMSISSQEERTRTLNNFWSAYVLDHMFSFATNLPFAVSHDQIDPQLPLPDEHPYLVAMISCSRIAAKIWRPISNSEPIILHGFGQEETDVLNREIYNWYQDIPNEIKLRDWSQLDSTTISSGRLQRLKIMTYLKYNQIRIWLYAPVFHNTTTILTNLDQAQRAVDVAKDTIHFLNHVSKTTGRYRTTQSCYHHFVTCAIAIFFLASIHAPVRFSTMCRDDFYLALDLMKDLPERSWVSRRLWRSIKSLQDNIVPSLGLSVDAHSSAALGMVGLSRGQMEPSPVALSPFASPAAMATSHQSFQASSINGRKMQSEMTRIFEGLISSNEFQMGSSDLDVAANTEFNGSSTGEAEFAFDGTAFEFFRDFF</sequence>
<feature type="domain" description="Zn(2)-C6 fungal-type" evidence="6">
    <location>
        <begin position="75"/>
        <end position="104"/>
    </location>
</feature>
<name>A0A2C5YL23_9HYPO</name>
<comment type="caution">
    <text evidence="7">The sequence shown here is derived from an EMBL/GenBank/DDBJ whole genome shotgun (WGS) entry which is preliminary data.</text>
</comment>
<evidence type="ECO:0000256" key="5">
    <source>
        <dbReference type="SAM" id="MobiDB-lite"/>
    </source>
</evidence>
<dbReference type="InterPro" id="IPR051127">
    <property type="entry name" value="Fungal_SecMet_Regulators"/>
</dbReference>
<keyword evidence="3" id="KW-0804">Transcription</keyword>
<accession>A0A2C5YL23</accession>
<dbReference type="PROSITE" id="PS50048">
    <property type="entry name" value="ZN2_CY6_FUNGAL_2"/>
    <property type="match status" value="1"/>
</dbReference>
<dbReference type="SMART" id="SM00066">
    <property type="entry name" value="GAL4"/>
    <property type="match status" value="1"/>
</dbReference>
<dbReference type="InterPro" id="IPR036864">
    <property type="entry name" value="Zn2-C6_fun-type_DNA-bd_sf"/>
</dbReference>
<evidence type="ECO:0000256" key="4">
    <source>
        <dbReference type="ARBA" id="ARBA00023242"/>
    </source>
</evidence>
<proteinExistence type="predicted"/>
<dbReference type="Pfam" id="PF04082">
    <property type="entry name" value="Fungal_trans"/>
    <property type="match status" value="1"/>
</dbReference>
<dbReference type="OrthoDB" id="3971593at2759"/>
<dbReference type="GO" id="GO:0005634">
    <property type="term" value="C:nucleus"/>
    <property type="evidence" value="ECO:0007669"/>
    <property type="project" value="TreeGrafter"/>
</dbReference>
<dbReference type="GO" id="GO:0008270">
    <property type="term" value="F:zinc ion binding"/>
    <property type="evidence" value="ECO:0007669"/>
    <property type="project" value="InterPro"/>
</dbReference>
<dbReference type="Gene3D" id="4.10.240.10">
    <property type="entry name" value="Zn(2)-C6 fungal-type DNA-binding domain"/>
    <property type="match status" value="1"/>
</dbReference>
<reference evidence="7 8" key="1">
    <citation type="submission" date="2017-06" db="EMBL/GenBank/DDBJ databases">
        <title>Ant-infecting Ophiocordyceps genomes reveal a high diversity of potential behavioral manipulation genes and a possible major role for enterotoxins.</title>
        <authorList>
            <person name="De Bekker C."/>
            <person name="Evans H.C."/>
            <person name="Brachmann A."/>
            <person name="Hughes D.P."/>
        </authorList>
    </citation>
    <scope>NUCLEOTIDE SEQUENCE [LARGE SCALE GENOMIC DNA]</scope>
    <source>
        <strain evidence="7 8">1348a</strain>
    </source>
</reference>
<dbReference type="PANTHER" id="PTHR47424:SF5">
    <property type="entry name" value="ZN(II)2CYS6 TRANSCRIPTION FACTOR (EUROFUNG)"/>
    <property type="match status" value="1"/>
</dbReference>
<dbReference type="Proteomes" id="UP000224854">
    <property type="component" value="Unassembled WGS sequence"/>
</dbReference>
<dbReference type="InterPro" id="IPR001138">
    <property type="entry name" value="Zn2Cys6_DnaBD"/>
</dbReference>
<keyword evidence="8" id="KW-1185">Reference proteome</keyword>
<dbReference type="Pfam" id="PF00172">
    <property type="entry name" value="Zn_clus"/>
    <property type="match status" value="1"/>
</dbReference>
<protein>
    <recommendedName>
        <fullName evidence="6">Zn(2)-C6 fungal-type domain-containing protein</fullName>
    </recommendedName>
</protein>
<keyword evidence="2" id="KW-0805">Transcription regulation</keyword>
<dbReference type="AlphaFoldDB" id="A0A2C5YL23"/>
<dbReference type="GO" id="GO:0000981">
    <property type="term" value="F:DNA-binding transcription factor activity, RNA polymerase II-specific"/>
    <property type="evidence" value="ECO:0007669"/>
    <property type="project" value="InterPro"/>
</dbReference>
<feature type="region of interest" description="Disordered" evidence="5">
    <location>
        <begin position="28"/>
        <end position="66"/>
    </location>
</feature>
<dbReference type="GO" id="GO:0000435">
    <property type="term" value="P:positive regulation of transcription from RNA polymerase II promoter by galactose"/>
    <property type="evidence" value="ECO:0007669"/>
    <property type="project" value="TreeGrafter"/>
</dbReference>
<dbReference type="GO" id="GO:0000978">
    <property type="term" value="F:RNA polymerase II cis-regulatory region sequence-specific DNA binding"/>
    <property type="evidence" value="ECO:0007669"/>
    <property type="project" value="TreeGrafter"/>
</dbReference>
<dbReference type="EMBL" id="NJEU01000934">
    <property type="protein sequence ID" value="PHH69467.1"/>
    <property type="molecule type" value="Genomic_DNA"/>
</dbReference>
<dbReference type="SUPFAM" id="SSF57701">
    <property type="entry name" value="Zn2/Cys6 DNA-binding domain"/>
    <property type="match status" value="1"/>
</dbReference>
<evidence type="ECO:0000256" key="1">
    <source>
        <dbReference type="ARBA" id="ARBA00022723"/>
    </source>
</evidence>
<keyword evidence="4" id="KW-0539">Nucleus</keyword>
<evidence type="ECO:0000313" key="8">
    <source>
        <dbReference type="Proteomes" id="UP000224854"/>
    </source>
</evidence>
<dbReference type="InterPro" id="IPR007219">
    <property type="entry name" value="XnlR_reg_dom"/>
</dbReference>
<feature type="compositionally biased region" description="Polar residues" evidence="5">
    <location>
        <begin position="28"/>
        <end position="37"/>
    </location>
</feature>